<evidence type="ECO:0000256" key="2">
    <source>
        <dbReference type="ARBA" id="ARBA00007635"/>
    </source>
</evidence>
<dbReference type="Proteomes" id="UP001428341">
    <property type="component" value="Unassembled WGS sequence"/>
</dbReference>
<evidence type="ECO:0000256" key="1">
    <source>
        <dbReference type="ARBA" id="ARBA00004141"/>
    </source>
</evidence>
<comment type="caution">
    <text evidence="8">The sequence shown here is derived from an EMBL/GenBank/DDBJ whole genome shotgun (WGS) entry which is preliminary data.</text>
</comment>
<proteinExistence type="inferred from homology"/>
<dbReference type="GO" id="GO:0016020">
    <property type="term" value="C:membrane"/>
    <property type="evidence" value="ECO:0007669"/>
    <property type="project" value="UniProtKB-SubCell"/>
</dbReference>
<dbReference type="InterPro" id="IPR037185">
    <property type="entry name" value="EmrE-like"/>
</dbReference>
<dbReference type="InterPro" id="IPR000620">
    <property type="entry name" value="EamA_dom"/>
</dbReference>
<dbReference type="AlphaFoldDB" id="A0AAP0LTJ9"/>
<evidence type="ECO:0000256" key="6">
    <source>
        <dbReference type="RuleBase" id="RU363077"/>
    </source>
</evidence>
<comment type="similarity">
    <text evidence="2 6">Belongs to the drug/metabolite transporter (DMT) superfamily. Plant drug/metabolite exporter (P-DME) (TC 2.A.7.4) family.</text>
</comment>
<feature type="transmembrane region" description="Helical" evidence="6">
    <location>
        <begin position="77"/>
        <end position="98"/>
    </location>
</feature>
<evidence type="ECO:0000313" key="8">
    <source>
        <dbReference type="EMBL" id="KAK9182833.1"/>
    </source>
</evidence>
<feature type="transmembrane region" description="Helical" evidence="6">
    <location>
        <begin position="138"/>
        <end position="158"/>
    </location>
</feature>
<dbReference type="EMBL" id="JBCGBO010000024">
    <property type="protein sequence ID" value="KAK9182833.1"/>
    <property type="molecule type" value="Genomic_DNA"/>
</dbReference>
<feature type="transmembrane region" description="Helical" evidence="6">
    <location>
        <begin position="183"/>
        <end position="203"/>
    </location>
</feature>
<feature type="transmembrane region" description="Helical" evidence="6">
    <location>
        <begin position="12"/>
        <end position="32"/>
    </location>
</feature>
<dbReference type="SUPFAM" id="SSF103481">
    <property type="entry name" value="Multidrug resistance efflux transporter EmrE"/>
    <property type="match status" value="2"/>
</dbReference>
<protein>
    <recommendedName>
        <fullName evidence="6">WAT1-related protein</fullName>
    </recommendedName>
</protein>
<feature type="transmembrane region" description="Helical" evidence="6">
    <location>
        <begin position="279"/>
        <end position="298"/>
    </location>
</feature>
<dbReference type="PANTHER" id="PTHR31218">
    <property type="entry name" value="WAT1-RELATED PROTEIN"/>
    <property type="match status" value="1"/>
</dbReference>
<keyword evidence="9" id="KW-1185">Reference proteome</keyword>
<accession>A0AAP0LTJ9</accession>
<dbReference type="Pfam" id="PF00892">
    <property type="entry name" value="EamA"/>
    <property type="match status" value="2"/>
</dbReference>
<feature type="domain" description="EamA" evidence="7">
    <location>
        <begin position="16"/>
        <end position="155"/>
    </location>
</feature>
<comment type="subcellular location">
    <subcellularLocation>
        <location evidence="1 6">Membrane</location>
        <topology evidence="1 6">Multi-pass membrane protein</topology>
    </subcellularLocation>
</comment>
<feature type="transmembrane region" description="Helical" evidence="6">
    <location>
        <begin position="304"/>
        <end position="323"/>
    </location>
</feature>
<evidence type="ECO:0000256" key="3">
    <source>
        <dbReference type="ARBA" id="ARBA00022692"/>
    </source>
</evidence>
<feature type="transmembrane region" description="Helical" evidence="6">
    <location>
        <begin position="215"/>
        <end position="237"/>
    </location>
</feature>
<feature type="transmembrane region" description="Helical" evidence="6">
    <location>
        <begin position="249"/>
        <end position="272"/>
    </location>
</feature>
<reference evidence="8 9" key="1">
    <citation type="submission" date="2024-05" db="EMBL/GenBank/DDBJ databases">
        <title>Haplotype-resolved chromosome-level genome assembly of Huyou (Citrus changshanensis).</title>
        <authorList>
            <person name="Miao C."/>
            <person name="Chen W."/>
            <person name="Wu Y."/>
            <person name="Wang L."/>
            <person name="Zhao S."/>
            <person name="Grierson D."/>
            <person name="Xu C."/>
            <person name="Chen K."/>
        </authorList>
    </citation>
    <scope>NUCLEOTIDE SEQUENCE [LARGE SCALE GENOMIC DNA]</scope>
    <source>
        <strain evidence="8">01-14</strain>
        <tissue evidence="8">Leaf</tissue>
    </source>
</reference>
<dbReference type="GO" id="GO:0022857">
    <property type="term" value="F:transmembrane transporter activity"/>
    <property type="evidence" value="ECO:0007669"/>
    <property type="project" value="InterPro"/>
</dbReference>
<organism evidence="8 9">
    <name type="scientific">Citrus x changshan-huyou</name>
    <dbReference type="NCBI Taxonomy" id="2935761"/>
    <lineage>
        <taxon>Eukaryota</taxon>
        <taxon>Viridiplantae</taxon>
        <taxon>Streptophyta</taxon>
        <taxon>Embryophyta</taxon>
        <taxon>Tracheophyta</taxon>
        <taxon>Spermatophyta</taxon>
        <taxon>Magnoliopsida</taxon>
        <taxon>eudicotyledons</taxon>
        <taxon>Gunneridae</taxon>
        <taxon>Pentapetalae</taxon>
        <taxon>rosids</taxon>
        <taxon>malvids</taxon>
        <taxon>Sapindales</taxon>
        <taxon>Rutaceae</taxon>
        <taxon>Aurantioideae</taxon>
        <taxon>Citrus</taxon>
    </lineage>
</organism>
<evidence type="ECO:0000259" key="7">
    <source>
        <dbReference type="Pfam" id="PF00892"/>
    </source>
</evidence>
<evidence type="ECO:0000256" key="5">
    <source>
        <dbReference type="ARBA" id="ARBA00023136"/>
    </source>
</evidence>
<gene>
    <name evidence="8" type="ORF">WN944_025981</name>
</gene>
<name>A0AAP0LTJ9_9ROSI</name>
<keyword evidence="4 6" id="KW-1133">Transmembrane helix</keyword>
<keyword evidence="5 6" id="KW-0472">Membrane</keyword>
<keyword evidence="3 6" id="KW-0812">Transmembrane</keyword>
<feature type="transmembrane region" description="Helical" evidence="6">
    <location>
        <begin position="44"/>
        <end position="65"/>
    </location>
</feature>
<dbReference type="InterPro" id="IPR030184">
    <property type="entry name" value="WAT1-related"/>
</dbReference>
<feature type="transmembrane region" description="Helical" evidence="6">
    <location>
        <begin position="104"/>
        <end position="126"/>
    </location>
</feature>
<evidence type="ECO:0000313" key="9">
    <source>
        <dbReference type="Proteomes" id="UP001428341"/>
    </source>
</evidence>
<feature type="domain" description="EamA" evidence="7">
    <location>
        <begin position="185"/>
        <end position="323"/>
    </location>
</feature>
<sequence>MKPSSLHNVYLRFKPLLLMVLAQLSYTFLYFITEASFNHGMNPHVYVTYRHIVAGIAMFPFAYFLERKIRPKLTLALFLEIFVLSLVGVTLTLNMYFASLRYTSPTFVASVVNTVAAVTFVIAVVLRLETLDLRNARGMAKVLGTLVSLAGVTIMTVYKGPAARNPGHPPIHIQRNNIIQEQWLKGSFLTIASSITWSAMYIMQAITLKRYPAQLSLTTWMCFLGAAQSAVFTVIVARKPADWRIGLNIDLWSTIYGGVVVSGLIVFIQLWCTDKRGPVFATMFNPVSTILVAILAYFVFGEKLFLGSIVGAVVVIGGLYLLLWGKEGDHQEAQIKTKEQSDPKILQGEP</sequence>
<evidence type="ECO:0000256" key="4">
    <source>
        <dbReference type="ARBA" id="ARBA00022989"/>
    </source>
</evidence>